<dbReference type="Proteomes" id="UP000317093">
    <property type="component" value="Chromosome"/>
</dbReference>
<dbReference type="Pfam" id="PF02684">
    <property type="entry name" value="LpxB"/>
    <property type="match status" value="1"/>
</dbReference>
<dbReference type="RefSeq" id="WP_145257756.1">
    <property type="nucleotide sequence ID" value="NZ_CP036279.1"/>
</dbReference>
<accession>A0A518B2E6</accession>
<dbReference type="PANTHER" id="PTHR30372:SF4">
    <property type="entry name" value="LIPID-A-DISACCHARIDE SYNTHASE, MITOCHONDRIAL-RELATED"/>
    <property type="match status" value="1"/>
</dbReference>
<gene>
    <name evidence="11" type="ORF">Pan216_19760</name>
</gene>
<keyword evidence="7 11" id="KW-0808">Transferase</keyword>
<evidence type="ECO:0000313" key="12">
    <source>
        <dbReference type="Proteomes" id="UP000317093"/>
    </source>
</evidence>
<evidence type="ECO:0000313" key="11">
    <source>
        <dbReference type="EMBL" id="QDU61122.1"/>
    </source>
</evidence>
<comment type="function">
    <text evidence="1">Condensation of UDP-2,3-diacylglucosamine and 2,3-diacylglucosamine-1-phosphate to form lipid A disaccharide, a precursor of lipid A, a phosphorylated glycolipid that anchors the lipopolysaccharide to the outer membrane of the cell.</text>
</comment>
<dbReference type="EC" id="2.4.1.182" evidence="2 10"/>
<dbReference type="GO" id="GO:0009245">
    <property type="term" value="P:lipid A biosynthetic process"/>
    <property type="evidence" value="ECO:0007669"/>
    <property type="project" value="UniProtKB-UniRule"/>
</dbReference>
<evidence type="ECO:0000256" key="6">
    <source>
        <dbReference type="ARBA" id="ARBA00022676"/>
    </source>
</evidence>
<keyword evidence="5" id="KW-0441">Lipid A biosynthesis</keyword>
<organism evidence="11 12">
    <name type="scientific">Kolteria novifilia</name>
    <dbReference type="NCBI Taxonomy" id="2527975"/>
    <lineage>
        <taxon>Bacteria</taxon>
        <taxon>Pseudomonadati</taxon>
        <taxon>Planctomycetota</taxon>
        <taxon>Planctomycetia</taxon>
        <taxon>Kolteriales</taxon>
        <taxon>Kolteriaceae</taxon>
        <taxon>Kolteria</taxon>
    </lineage>
</organism>
<dbReference type="SUPFAM" id="SSF53756">
    <property type="entry name" value="UDP-Glycosyltransferase/glycogen phosphorylase"/>
    <property type="match status" value="1"/>
</dbReference>
<evidence type="ECO:0000256" key="4">
    <source>
        <dbReference type="ARBA" id="ARBA00022516"/>
    </source>
</evidence>
<dbReference type="AlphaFoldDB" id="A0A518B2E6"/>
<evidence type="ECO:0000256" key="1">
    <source>
        <dbReference type="ARBA" id="ARBA00002056"/>
    </source>
</evidence>
<evidence type="ECO:0000256" key="5">
    <source>
        <dbReference type="ARBA" id="ARBA00022556"/>
    </source>
</evidence>
<keyword evidence="12" id="KW-1185">Reference proteome</keyword>
<name>A0A518B2E6_9BACT</name>
<evidence type="ECO:0000256" key="7">
    <source>
        <dbReference type="ARBA" id="ARBA00022679"/>
    </source>
</evidence>
<proteinExistence type="predicted"/>
<dbReference type="GO" id="GO:0005543">
    <property type="term" value="F:phospholipid binding"/>
    <property type="evidence" value="ECO:0007669"/>
    <property type="project" value="TreeGrafter"/>
</dbReference>
<protein>
    <recommendedName>
        <fullName evidence="3 10">Lipid-A-disaccharide synthase</fullName>
        <ecNumber evidence="2 10">2.4.1.182</ecNumber>
    </recommendedName>
</protein>
<keyword evidence="4" id="KW-0444">Lipid biosynthesis</keyword>
<evidence type="ECO:0000256" key="3">
    <source>
        <dbReference type="ARBA" id="ARBA00020902"/>
    </source>
</evidence>
<dbReference type="GO" id="GO:0008915">
    <property type="term" value="F:lipid-A-disaccharide synthase activity"/>
    <property type="evidence" value="ECO:0007669"/>
    <property type="project" value="UniProtKB-UniRule"/>
</dbReference>
<sequence length="390" mass="44008">MTKGKDAVRYFFSVGEPSGDLHAANLIAALQALDPQAECSGFGGDLMERAGCELLYKLADQAIMGIGGVVKALPLILRLLGQTKQHLASWRPDVVILVDYPGFNWQVAKIAKQLDIPVHYYCPPQIWAWATWRVRRMRANVDRVYCCLPFEETWFRKRGVHGAEYVGHPYFDELTQRRLDDAFLENQRGRDLRKVVALLPGSRTREVHQNVITLVRSARKIAENVPNSRFLVAGFKEKQRPMLEKAIARSGLNIEVHVGRTPEIIQLADAAVSVSGSVSLELLYHCVPTTIIYHLNPLYDALRSQFLRVPYITLVNLIANRELFPECVGWRDLSTQVAETVCGWLSDKEKREQLRLELEQLKSKHAQPGATYRAAQMIHGSIAEDLSQAA</sequence>
<reference evidence="11 12" key="1">
    <citation type="submission" date="2019-02" db="EMBL/GenBank/DDBJ databases">
        <title>Deep-cultivation of Planctomycetes and their phenomic and genomic characterization uncovers novel biology.</title>
        <authorList>
            <person name="Wiegand S."/>
            <person name="Jogler M."/>
            <person name="Boedeker C."/>
            <person name="Pinto D."/>
            <person name="Vollmers J."/>
            <person name="Rivas-Marin E."/>
            <person name="Kohn T."/>
            <person name="Peeters S.H."/>
            <person name="Heuer A."/>
            <person name="Rast P."/>
            <person name="Oberbeckmann S."/>
            <person name="Bunk B."/>
            <person name="Jeske O."/>
            <person name="Meyerdierks A."/>
            <person name="Storesund J.E."/>
            <person name="Kallscheuer N."/>
            <person name="Luecker S."/>
            <person name="Lage O.M."/>
            <person name="Pohl T."/>
            <person name="Merkel B.J."/>
            <person name="Hornburger P."/>
            <person name="Mueller R.-W."/>
            <person name="Bruemmer F."/>
            <person name="Labrenz M."/>
            <person name="Spormann A.M."/>
            <person name="Op den Camp H."/>
            <person name="Overmann J."/>
            <person name="Amann R."/>
            <person name="Jetten M.S.M."/>
            <person name="Mascher T."/>
            <person name="Medema M.H."/>
            <person name="Devos D.P."/>
            <person name="Kaster A.-K."/>
            <person name="Ovreas L."/>
            <person name="Rohde M."/>
            <person name="Galperin M.Y."/>
            <person name="Jogler C."/>
        </authorList>
    </citation>
    <scope>NUCLEOTIDE SEQUENCE [LARGE SCALE GENOMIC DNA]</scope>
    <source>
        <strain evidence="11 12">Pan216</strain>
    </source>
</reference>
<dbReference type="EMBL" id="CP036279">
    <property type="protein sequence ID" value="QDU61122.1"/>
    <property type="molecule type" value="Genomic_DNA"/>
</dbReference>
<dbReference type="InterPro" id="IPR003835">
    <property type="entry name" value="Glyco_trans_19"/>
</dbReference>
<comment type="catalytic activity">
    <reaction evidence="9">
        <text>a lipid X + a UDP-2-N,3-O-bis[(3R)-3-hydroxyacyl]-alpha-D-glucosamine = a lipid A disaccharide + UDP + H(+)</text>
        <dbReference type="Rhea" id="RHEA:67828"/>
        <dbReference type="ChEBI" id="CHEBI:15378"/>
        <dbReference type="ChEBI" id="CHEBI:58223"/>
        <dbReference type="ChEBI" id="CHEBI:137748"/>
        <dbReference type="ChEBI" id="CHEBI:176338"/>
        <dbReference type="ChEBI" id="CHEBI:176343"/>
        <dbReference type="EC" id="2.4.1.182"/>
    </reaction>
</comment>
<evidence type="ECO:0000256" key="10">
    <source>
        <dbReference type="NCBIfam" id="TIGR00215"/>
    </source>
</evidence>
<evidence type="ECO:0000256" key="8">
    <source>
        <dbReference type="ARBA" id="ARBA00023098"/>
    </source>
</evidence>
<dbReference type="PANTHER" id="PTHR30372">
    <property type="entry name" value="LIPID-A-DISACCHARIDE SYNTHASE"/>
    <property type="match status" value="1"/>
</dbReference>
<dbReference type="KEGG" id="knv:Pan216_19760"/>
<dbReference type="OrthoDB" id="9801642at2"/>
<keyword evidence="6 11" id="KW-0328">Glycosyltransferase</keyword>
<evidence type="ECO:0000256" key="2">
    <source>
        <dbReference type="ARBA" id="ARBA00012687"/>
    </source>
</evidence>
<dbReference type="NCBIfam" id="TIGR00215">
    <property type="entry name" value="lpxB"/>
    <property type="match status" value="1"/>
</dbReference>
<keyword evidence="8" id="KW-0443">Lipid metabolism</keyword>
<evidence type="ECO:0000256" key="9">
    <source>
        <dbReference type="ARBA" id="ARBA00048975"/>
    </source>
</evidence>
<dbReference type="GO" id="GO:0016020">
    <property type="term" value="C:membrane"/>
    <property type="evidence" value="ECO:0007669"/>
    <property type="project" value="GOC"/>
</dbReference>